<evidence type="ECO:0000256" key="11">
    <source>
        <dbReference type="ARBA" id="ARBA00022989"/>
    </source>
</evidence>
<feature type="binding site" evidence="16">
    <location>
        <position position="1009"/>
    </location>
    <ligand>
        <name>ATP</name>
        <dbReference type="ChEBI" id="CHEBI:30616"/>
    </ligand>
</feature>
<dbReference type="InterPro" id="IPR006539">
    <property type="entry name" value="P-type_ATPase_IV"/>
</dbReference>
<dbReference type="InterPro" id="IPR023298">
    <property type="entry name" value="ATPase_P-typ_TM_dom_sf"/>
</dbReference>
<dbReference type="InterPro" id="IPR036412">
    <property type="entry name" value="HAD-like_sf"/>
</dbReference>
<evidence type="ECO:0000313" key="23">
    <source>
        <dbReference type="Proteomes" id="UP001150569"/>
    </source>
</evidence>
<feature type="binding site" evidence="17">
    <location>
        <position position="503"/>
    </location>
    <ligand>
        <name>Mg(2+)</name>
        <dbReference type="ChEBI" id="CHEBI:18420"/>
    </ligand>
</feature>
<reference evidence="22" key="1">
    <citation type="submission" date="2022-07" db="EMBL/GenBank/DDBJ databases">
        <title>Phylogenomic reconstructions and comparative analyses of Kickxellomycotina fungi.</title>
        <authorList>
            <person name="Reynolds N.K."/>
            <person name="Stajich J.E."/>
            <person name="Barry K."/>
            <person name="Grigoriev I.V."/>
            <person name="Crous P."/>
            <person name="Smith M.E."/>
        </authorList>
    </citation>
    <scope>NUCLEOTIDE SEQUENCE</scope>
    <source>
        <strain evidence="22">RSA 861</strain>
    </source>
</reference>
<dbReference type="SFLD" id="SFLDF00027">
    <property type="entry name" value="p-type_atpase"/>
    <property type="match status" value="1"/>
</dbReference>
<keyword evidence="23" id="KW-1185">Reference proteome</keyword>
<dbReference type="SUPFAM" id="SSF81660">
    <property type="entry name" value="Metal cation-transporting ATPase, ATP-binding domain N"/>
    <property type="match status" value="1"/>
</dbReference>
<evidence type="ECO:0000259" key="21">
    <source>
        <dbReference type="Pfam" id="PF16212"/>
    </source>
</evidence>
<dbReference type="FunFam" id="3.40.1110.10:FF:000087">
    <property type="entry name" value="Phospholipid-transporting ATPase"/>
    <property type="match status" value="1"/>
</dbReference>
<keyword evidence="5 18" id="KW-0812">Transmembrane</keyword>
<comment type="catalytic activity">
    <reaction evidence="13 18">
        <text>ATP + H2O + phospholipidSide 1 = ADP + phosphate + phospholipidSide 2.</text>
        <dbReference type="EC" id="7.6.2.1"/>
    </reaction>
</comment>
<evidence type="ECO:0000256" key="4">
    <source>
        <dbReference type="ARBA" id="ARBA00022553"/>
    </source>
</evidence>
<dbReference type="FunFam" id="3.40.50.1000:FF:000014">
    <property type="entry name" value="Phospholipid-transporting ATPase"/>
    <property type="match status" value="1"/>
</dbReference>
<comment type="similarity">
    <text evidence="2 18">Belongs to the cation transport ATPase (P-type) (TC 3.A.3) family. Type IV subfamily.</text>
</comment>
<dbReference type="InterPro" id="IPR044492">
    <property type="entry name" value="P_typ_ATPase_HD_dom"/>
</dbReference>
<feature type="binding site" evidence="16">
    <location>
        <position position="876"/>
    </location>
    <ligand>
        <name>ATP</name>
        <dbReference type="ChEBI" id="CHEBI:30616"/>
    </ligand>
</feature>
<dbReference type="InterPro" id="IPR023214">
    <property type="entry name" value="HAD_sf"/>
</dbReference>
<evidence type="ECO:0000313" key="22">
    <source>
        <dbReference type="EMBL" id="KAJ1913581.1"/>
    </source>
</evidence>
<feature type="region of interest" description="Disordered" evidence="19">
    <location>
        <begin position="1336"/>
        <end position="1406"/>
    </location>
</feature>
<sequence>MARTGWGWLPRWARRGDHHPGPEEKPGGASGYERRIFLNTPLPPDAQDPYGNPSRIYISNEVITTKYTLITFLPKNLFEQFRRVANLYFLFLIILQVIPAVAEGSAALSALALLFIVFVTAVKDGYEDWKRYQSDAEVNNAKTQVLKRWTNFNTARSHEHQDLWARIRGCLPSRSEPDPATLHRSRSALRPPPDLSGSIVSSGEKLGADHGLDDPAQWARTQWRFLNVGDLVLIRNDQAIPADVVVLSTSDPDGLCYVETKNLDGETNLKLRQAMGSTTPWQSLEDVRSAELHIDCEVPNTNLYSFKGTMSVTARGSVAIDTATEPKGPCKEPVSIDNILLRGCILRNTEYAVGLVLFTGAESKIVLNSGITPSKRSRIEKVMNTQVALNFVLLFILCLLCAISDGFLYTQDHTSQALFETRFDVKADSPAFMAFLTFWAGLILFQNIVPISLYISIELVKTLQAYFIYCDLDMYYPALDRPCMPKTWNISDDLGQVQYVFSDKTGTLTQNVMEFRQCSIRGTVYGELFSPDSDNEDDAGEPEGDPLDVALELANHGGQPTIPTTPGAFVSQALTSPSRLFNGSDVSHQASQSLRDIELEARTPTSPQSSEPKPNFEEAKRSMLDDMQAMFDNRYFDHEDVTFVDTKLFRHLSADDSQARGVVEFFTILAVCHSVLAERPDPDQPNKIVYKAQSPDEAALVSAARNAGFAFLGREQETVRCEFLGRPQEFRLLNVLEFNSTRKRMSVVVQRADGRIVLFSKGADSIIFQRLRAGQVRLKEQTLEHLKYFATSGLRTLCLGYRIIPAAEYDAWAVEYHAASNLLDGREEAIDAACERLEHSLTLVGGTAIEDRLQDGVPEAIAQLALAGLKIWVLTGDKTETAINIGFSCNLLHDAMQLVVVAGSDAESTETQLREALELFGHQQGRIRGPHPTSDSIAALKTDHDHQASRGVDGSTPGLEADGRLKPLALVIDGDSLKHALDPSREKLFLQVAQMCEAVICCRVSPLQKALVVRCVKSNLNVLCLAIGDGANDVSMIQEADIGVGIAGEEGLQAVLASDYSIAQFRYLQKLLLVHGRWSYLRVANMILIFFYKNIIFTFALFWYQIYCGFSLTFLFDYALMMFYNLAFTSIPVLILGILDQDVSAEVSMAVPQLYLSGIRGTEYNMRRFWLHVFDGIYQSLVCVLIPFYAYSLTGSAHMSGLDDAGLNEVGTVIAVAVVCVSNLYVALNTLNWTWIIPTVVTLSTLSLTLFLGIYCQLRVSPLYQMDAAIYTQGNFYFILAIVIILSMLPRFFIKFVRQAFTPSDSDLVREVVYLYARLRKSSLGVAVGPHADGKAATANASTAGGSRGLLGRRRGESDATVPMSPQCMPLTAPHATSMDSPDSLSIRRGTTLPGSGAATPTTSILPDGDLDPDHPPELLNHLQRMASISSVGGASSIRRRGSARLRRTSTRRGPFVAAISRLKAKTIYFMKTGKTQPNTGFAYSQHHQSALSVRYSHTPSLRSIQRLPSSDADLEPGRGTRPFDP</sequence>
<dbReference type="NCBIfam" id="TIGR01494">
    <property type="entry name" value="ATPase_P-type"/>
    <property type="match status" value="1"/>
</dbReference>
<evidence type="ECO:0000256" key="18">
    <source>
        <dbReference type="RuleBase" id="RU362033"/>
    </source>
</evidence>
<dbReference type="InterPro" id="IPR001757">
    <property type="entry name" value="P_typ_ATPase"/>
</dbReference>
<feature type="binding site" evidence="16">
    <location>
        <position position="1033"/>
    </location>
    <ligand>
        <name>ATP</name>
        <dbReference type="ChEBI" id="CHEBI:30616"/>
    </ligand>
</feature>
<feature type="active site" description="4-aspartylphosphate intermediate" evidence="15">
    <location>
        <position position="503"/>
    </location>
</feature>
<feature type="compositionally biased region" description="Basic residues" evidence="19">
    <location>
        <begin position="1438"/>
        <end position="1450"/>
    </location>
</feature>
<comment type="cofactor">
    <cofactor evidence="17">
        <name>Mg(2+)</name>
        <dbReference type="ChEBI" id="CHEBI:18420"/>
    </cofactor>
</comment>
<dbReference type="SFLD" id="SFLDG00002">
    <property type="entry name" value="C1.7:_P-type_atpase_like"/>
    <property type="match status" value="1"/>
</dbReference>
<dbReference type="OrthoDB" id="377733at2759"/>
<feature type="transmembrane region" description="Helical" evidence="18">
    <location>
        <begin position="430"/>
        <end position="455"/>
    </location>
</feature>
<feature type="binding site" evidence="16">
    <location>
        <position position="505"/>
    </location>
    <ligand>
        <name>ATP</name>
        <dbReference type="ChEBI" id="CHEBI:30616"/>
    </ligand>
</feature>
<dbReference type="Proteomes" id="UP001150569">
    <property type="component" value="Unassembled WGS sequence"/>
</dbReference>
<feature type="transmembrane region" description="Helical" evidence="18">
    <location>
        <begin position="387"/>
        <end position="410"/>
    </location>
</feature>
<feature type="domain" description="P-type ATPase C-terminal" evidence="21">
    <location>
        <begin position="1055"/>
        <end position="1304"/>
    </location>
</feature>
<dbReference type="GO" id="GO:0005886">
    <property type="term" value="C:plasma membrane"/>
    <property type="evidence" value="ECO:0007669"/>
    <property type="project" value="TreeGrafter"/>
</dbReference>
<dbReference type="Pfam" id="PF16212">
    <property type="entry name" value="PhoLip_ATPase_C"/>
    <property type="match status" value="1"/>
</dbReference>
<feature type="binding site" evidence="16">
    <location>
        <position position="504"/>
    </location>
    <ligand>
        <name>ATP</name>
        <dbReference type="ChEBI" id="CHEBI:30616"/>
    </ligand>
</feature>
<dbReference type="GO" id="GO:0045332">
    <property type="term" value="P:phospholipid translocation"/>
    <property type="evidence" value="ECO:0007669"/>
    <property type="project" value="TreeGrafter"/>
</dbReference>
<evidence type="ECO:0000256" key="14">
    <source>
        <dbReference type="ARBA" id="ARBA00049128"/>
    </source>
</evidence>
<keyword evidence="9 17" id="KW-0460">Magnesium</keyword>
<feature type="binding site" evidence="16">
    <location>
        <position position="697"/>
    </location>
    <ligand>
        <name>ATP</name>
        <dbReference type="ChEBI" id="CHEBI:30616"/>
    </ligand>
</feature>
<dbReference type="PANTHER" id="PTHR24092">
    <property type="entry name" value="PROBABLE PHOSPHOLIPID-TRANSPORTING ATPASE"/>
    <property type="match status" value="1"/>
</dbReference>
<dbReference type="GO" id="GO:0016887">
    <property type="term" value="F:ATP hydrolysis activity"/>
    <property type="evidence" value="ECO:0007669"/>
    <property type="project" value="InterPro"/>
</dbReference>
<dbReference type="Pfam" id="PF13246">
    <property type="entry name" value="Cation_ATPase"/>
    <property type="match status" value="1"/>
</dbReference>
<keyword evidence="10 18" id="KW-1278">Translocase</keyword>
<keyword evidence="12 18" id="KW-0472">Membrane</keyword>
<evidence type="ECO:0000256" key="8">
    <source>
        <dbReference type="ARBA" id="ARBA00022840"/>
    </source>
</evidence>
<dbReference type="EMBL" id="JANBPT010000741">
    <property type="protein sequence ID" value="KAJ1913581.1"/>
    <property type="molecule type" value="Genomic_DNA"/>
</dbReference>
<dbReference type="PRINTS" id="PR00119">
    <property type="entry name" value="CATATPASE"/>
</dbReference>
<feature type="transmembrane region" description="Helical" evidence="18">
    <location>
        <begin position="1118"/>
        <end position="1139"/>
    </location>
</feature>
<dbReference type="SUPFAM" id="SSF81665">
    <property type="entry name" value="Calcium ATPase, transmembrane domain M"/>
    <property type="match status" value="1"/>
</dbReference>
<keyword evidence="8 16" id="KW-0067">ATP-binding</keyword>
<feature type="binding site" evidence="16">
    <location>
        <position position="738"/>
    </location>
    <ligand>
        <name>ATP</name>
        <dbReference type="ChEBI" id="CHEBI:30616"/>
    </ligand>
</feature>
<feature type="transmembrane region" description="Helical" evidence="18">
    <location>
        <begin position="1275"/>
        <end position="1294"/>
    </location>
</feature>
<dbReference type="SUPFAM" id="SSF81653">
    <property type="entry name" value="Calcium ATPase, transduction domain A"/>
    <property type="match status" value="1"/>
</dbReference>
<keyword evidence="4" id="KW-0597">Phosphoprotein</keyword>
<evidence type="ECO:0000256" key="16">
    <source>
        <dbReference type="PIRSR" id="PIRSR606539-2"/>
    </source>
</evidence>
<dbReference type="Pfam" id="PF16209">
    <property type="entry name" value="PhoLip_ATPase_N"/>
    <property type="match status" value="1"/>
</dbReference>
<evidence type="ECO:0000256" key="17">
    <source>
        <dbReference type="PIRSR" id="PIRSR606539-3"/>
    </source>
</evidence>
<protein>
    <recommendedName>
        <fullName evidence="18">Phospholipid-transporting ATPase</fullName>
        <ecNumber evidence="18">7.6.2.1</ecNumber>
    </recommendedName>
</protein>
<dbReference type="SUPFAM" id="SSF56784">
    <property type="entry name" value="HAD-like"/>
    <property type="match status" value="1"/>
</dbReference>
<evidence type="ECO:0000256" key="10">
    <source>
        <dbReference type="ARBA" id="ARBA00022967"/>
    </source>
</evidence>
<dbReference type="InterPro" id="IPR023299">
    <property type="entry name" value="ATPase_P-typ_cyto_dom_N"/>
</dbReference>
<comment type="subcellular location">
    <subcellularLocation>
        <location evidence="1">Endomembrane system</location>
        <topology evidence="1">Multi-pass membrane protein</topology>
    </subcellularLocation>
    <subcellularLocation>
        <location evidence="18">Membrane</location>
        <topology evidence="18">Multi-pass membrane protein</topology>
    </subcellularLocation>
</comment>
<dbReference type="InterPro" id="IPR008250">
    <property type="entry name" value="ATPase_P-typ_transduc_dom_A_sf"/>
</dbReference>
<evidence type="ECO:0000256" key="7">
    <source>
        <dbReference type="ARBA" id="ARBA00022741"/>
    </source>
</evidence>
<evidence type="ECO:0000256" key="1">
    <source>
        <dbReference type="ARBA" id="ARBA00004127"/>
    </source>
</evidence>
<comment type="catalytic activity">
    <reaction evidence="14">
        <text>a 1,2-diacyl-sn-glycero-3-phosphoethanolamine(out) + ATP + H2O = a 1,2-diacyl-sn-glycero-3-phosphoethanolamine(in) + ADP + phosphate + H(+)</text>
        <dbReference type="Rhea" id="RHEA:66132"/>
        <dbReference type="ChEBI" id="CHEBI:15377"/>
        <dbReference type="ChEBI" id="CHEBI:15378"/>
        <dbReference type="ChEBI" id="CHEBI:30616"/>
        <dbReference type="ChEBI" id="CHEBI:43474"/>
        <dbReference type="ChEBI" id="CHEBI:64612"/>
        <dbReference type="ChEBI" id="CHEBI:456216"/>
    </reaction>
    <physiologicalReaction direction="left-to-right" evidence="14">
        <dbReference type="Rhea" id="RHEA:66133"/>
    </physiologicalReaction>
</comment>
<feature type="transmembrane region" description="Helical" evidence="18">
    <location>
        <begin position="1083"/>
        <end position="1106"/>
    </location>
</feature>
<proteinExistence type="inferred from homology"/>
<feature type="binding site" evidence="16">
    <location>
        <position position="1032"/>
    </location>
    <ligand>
        <name>ATP</name>
        <dbReference type="ChEBI" id="CHEBI:30616"/>
    </ligand>
</feature>
<feature type="region of interest" description="Disordered" evidence="19">
    <location>
        <begin position="1431"/>
        <end position="1450"/>
    </location>
</feature>
<keyword evidence="11 18" id="KW-1133">Transmembrane helix</keyword>
<evidence type="ECO:0000256" key="19">
    <source>
        <dbReference type="SAM" id="MobiDB-lite"/>
    </source>
</evidence>
<evidence type="ECO:0000256" key="5">
    <source>
        <dbReference type="ARBA" id="ARBA00022692"/>
    </source>
</evidence>
<dbReference type="Gene3D" id="2.70.150.10">
    <property type="entry name" value="Calcium-transporting ATPase, cytoplasmic transduction domain A"/>
    <property type="match status" value="1"/>
</dbReference>
<dbReference type="InterPro" id="IPR018303">
    <property type="entry name" value="ATPase_P-typ_P_site"/>
</dbReference>
<dbReference type="CDD" id="cd02073">
    <property type="entry name" value="P-type_ATPase_APLT_Dnf-like"/>
    <property type="match status" value="1"/>
</dbReference>
<feature type="compositionally biased region" description="Basic and acidic residues" evidence="19">
    <location>
        <begin position="1516"/>
        <end position="1526"/>
    </location>
</feature>
<keyword evidence="7 16" id="KW-0547">Nucleotide-binding</keyword>
<evidence type="ECO:0000256" key="15">
    <source>
        <dbReference type="PIRSR" id="PIRSR606539-1"/>
    </source>
</evidence>
<dbReference type="InterPro" id="IPR032631">
    <property type="entry name" value="P-type_ATPase_N"/>
</dbReference>
<feature type="compositionally biased region" description="Low complexity" evidence="19">
    <location>
        <begin position="1336"/>
        <end position="1345"/>
    </location>
</feature>
<feature type="transmembrane region" description="Helical" evidence="18">
    <location>
        <begin position="84"/>
        <end position="102"/>
    </location>
</feature>
<feature type="transmembrane region" description="Helical" evidence="18">
    <location>
        <begin position="1169"/>
        <end position="1190"/>
    </location>
</feature>
<dbReference type="GO" id="GO:0012505">
    <property type="term" value="C:endomembrane system"/>
    <property type="evidence" value="ECO:0007669"/>
    <property type="project" value="UniProtKB-SubCell"/>
</dbReference>
<dbReference type="InterPro" id="IPR032630">
    <property type="entry name" value="P_typ_ATPase_c"/>
</dbReference>
<dbReference type="GO" id="GO:0005524">
    <property type="term" value="F:ATP binding"/>
    <property type="evidence" value="ECO:0007669"/>
    <property type="project" value="UniProtKB-UniRule"/>
</dbReference>
<dbReference type="GO" id="GO:0000287">
    <property type="term" value="F:magnesium ion binding"/>
    <property type="evidence" value="ECO:0007669"/>
    <property type="project" value="UniProtKB-UniRule"/>
</dbReference>
<keyword evidence="6 17" id="KW-0479">Metal-binding</keyword>
<keyword evidence="3" id="KW-0813">Transport</keyword>
<evidence type="ECO:0000256" key="6">
    <source>
        <dbReference type="ARBA" id="ARBA00022723"/>
    </source>
</evidence>
<dbReference type="Gene3D" id="3.40.1110.10">
    <property type="entry name" value="Calcium-transporting ATPase, cytoplasmic domain N"/>
    <property type="match status" value="1"/>
</dbReference>
<accession>A0A9W7ZVS0</accession>
<feature type="transmembrane region" description="Helical" evidence="18">
    <location>
        <begin position="1235"/>
        <end position="1255"/>
    </location>
</feature>
<dbReference type="PROSITE" id="PS00154">
    <property type="entry name" value="ATPASE_E1_E2"/>
    <property type="match status" value="1"/>
</dbReference>
<feature type="region of interest" description="Disordered" evidence="19">
    <location>
        <begin position="175"/>
        <end position="194"/>
    </location>
</feature>
<feature type="binding site" evidence="17">
    <location>
        <position position="1033"/>
    </location>
    <ligand>
        <name>Mg(2+)</name>
        <dbReference type="ChEBI" id="CHEBI:18420"/>
    </ligand>
</feature>
<feature type="region of interest" description="Disordered" evidence="19">
    <location>
        <begin position="1502"/>
        <end position="1526"/>
    </location>
</feature>
<gene>
    <name evidence="22" type="primary">DNF1_2</name>
    <name evidence="22" type="ORF">IWQ60_009150</name>
</gene>
<evidence type="ECO:0000256" key="3">
    <source>
        <dbReference type="ARBA" id="ARBA00022448"/>
    </source>
</evidence>
<feature type="binding site" evidence="17">
    <location>
        <position position="505"/>
    </location>
    <ligand>
        <name>Mg(2+)</name>
        <dbReference type="ChEBI" id="CHEBI:18420"/>
    </ligand>
</feature>
<name>A0A9W7ZVS0_9FUNG</name>
<feature type="transmembrane region" description="Helical" evidence="18">
    <location>
        <begin position="1210"/>
        <end position="1228"/>
    </location>
</feature>
<evidence type="ECO:0000256" key="13">
    <source>
        <dbReference type="ARBA" id="ARBA00034036"/>
    </source>
</evidence>
<dbReference type="FunFam" id="3.40.50.1000:FF:000001">
    <property type="entry name" value="Phospholipid-transporting ATPase IC"/>
    <property type="match status" value="1"/>
</dbReference>
<feature type="domain" description="P-type ATPase N-terminal" evidence="20">
    <location>
        <begin position="48"/>
        <end position="105"/>
    </location>
</feature>
<feature type="binding site" evidence="16">
    <location>
        <position position="503"/>
    </location>
    <ligand>
        <name>ATP</name>
        <dbReference type="ChEBI" id="CHEBI:30616"/>
    </ligand>
</feature>
<evidence type="ECO:0000256" key="9">
    <source>
        <dbReference type="ARBA" id="ARBA00022842"/>
    </source>
</evidence>
<dbReference type="SFLD" id="SFLDS00003">
    <property type="entry name" value="Haloacid_Dehalogenase"/>
    <property type="match status" value="1"/>
</dbReference>
<evidence type="ECO:0000259" key="20">
    <source>
        <dbReference type="Pfam" id="PF16209"/>
    </source>
</evidence>
<feature type="binding site" evidence="16">
    <location>
        <position position="795"/>
    </location>
    <ligand>
        <name>ATP</name>
        <dbReference type="ChEBI" id="CHEBI:30616"/>
    </ligand>
</feature>
<dbReference type="NCBIfam" id="TIGR01652">
    <property type="entry name" value="ATPase-Plipid"/>
    <property type="match status" value="2"/>
</dbReference>
<dbReference type="EC" id="7.6.2.1" evidence="18"/>
<feature type="transmembrane region" description="Helical" evidence="18">
    <location>
        <begin position="108"/>
        <end position="126"/>
    </location>
</feature>
<dbReference type="Gene3D" id="3.40.50.1000">
    <property type="entry name" value="HAD superfamily/HAD-like"/>
    <property type="match status" value="1"/>
</dbReference>
<evidence type="ECO:0000256" key="12">
    <source>
        <dbReference type="ARBA" id="ARBA00023136"/>
    </source>
</evidence>
<dbReference type="GO" id="GO:0140326">
    <property type="term" value="F:ATPase-coupled intramembrane lipid transporter activity"/>
    <property type="evidence" value="ECO:0007669"/>
    <property type="project" value="UniProtKB-EC"/>
</dbReference>
<dbReference type="PANTHER" id="PTHR24092:SF180">
    <property type="entry name" value="PHOSPHOLIPID-TRANSPORTING ATPASE DNF1-RELATED"/>
    <property type="match status" value="1"/>
</dbReference>
<feature type="binding site" evidence="16">
    <location>
        <position position="761"/>
    </location>
    <ligand>
        <name>ATP</name>
        <dbReference type="ChEBI" id="CHEBI:30616"/>
    </ligand>
</feature>
<comment type="caution">
    <text evidence="22">The sequence shown here is derived from an EMBL/GenBank/DDBJ whole genome shotgun (WGS) entry which is preliminary data.</text>
</comment>
<organism evidence="22 23">
    <name type="scientific">Tieghemiomyces parasiticus</name>
    <dbReference type="NCBI Taxonomy" id="78921"/>
    <lineage>
        <taxon>Eukaryota</taxon>
        <taxon>Fungi</taxon>
        <taxon>Fungi incertae sedis</taxon>
        <taxon>Zoopagomycota</taxon>
        <taxon>Kickxellomycotina</taxon>
        <taxon>Dimargaritomycetes</taxon>
        <taxon>Dimargaritales</taxon>
        <taxon>Dimargaritaceae</taxon>
        <taxon>Tieghemiomyces</taxon>
    </lineage>
</organism>
<feature type="binding site" evidence="16">
    <location>
        <position position="877"/>
    </location>
    <ligand>
        <name>ATP</name>
        <dbReference type="ChEBI" id="CHEBI:30616"/>
    </ligand>
</feature>
<feature type="binding site" evidence="16">
    <location>
        <position position="1003"/>
    </location>
    <ligand>
        <name>ATP</name>
        <dbReference type="ChEBI" id="CHEBI:30616"/>
    </ligand>
</feature>
<evidence type="ECO:0000256" key="2">
    <source>
        <dbReference type="ARBA" id="ARBA00008109"/>
    </source>
</evidence>
<feature type="binding site" evidence="17">
    <location>
        <position position="1029"/>
    </location>
    <ligand>
        <name>Mg(2+)</name>
        <dbReference type="ChEBI" id="CHEBI:18420"/>
    </ligand>
</feature>
<feature type="binding site" evidence="16">
    <location>
        <position position="875"/>
    </location>
    <ligand>
        <name>ATP</name>
        <dbReference type="ChEBI" id="CHEBI:30616"/>
    </ligand>
</feature>